<keyword evidence="1" id="KW-0812">Transmembrane</keyword>
<feature type="transmembrane region" description="Helical" evidence="1">
    <location>
        <begin position="94"/>
        <end position="113"/>
    </location>
</feature>
<sequence>MHTFHTVNIVIHVVSGTLCLLIGSIAIFLRNNRPAHRNIGWLYTWLMVVVITTALLGVFVFKVNSLLLVVTLLAAYNTFSGLRAIRLKGARPKVLDFIVASLVLSSAVFYVYYIKSIAVFWSPSVVFATVGSVAMNTSYDFGKYFMSARWLQRTFLYEHVYKMVSSLSASFAAFSGTVFYMYHPYSQLLPSILGFTVIMIIFKQIAQQRGKRTAKQLQKVG</sequence>
<protein>
    <submittedName>
        <fullName evidence="2">Uncharacterized protein</fullName>
    </submittedName>
</protein>
<feature type="transmembrane region" description="Helical" evidence="1">
    <location>
        <begin position="119"/>
        <end position="139"/>
    </location>
</feature>
<organism evidence="2 3">
    <name type="scientific">Chitinophaga skermanii</name>
    <dbReference type="NCBI Taxonomy" id="331697"/>
    <lineage>
        <taxon>Bacteria</taxon>
        <taxon>Pseudomonadati</taxon>
        <taxon>Bacteroidota</taxon>
        <taxon>Chitinophagia</taxon>
        <taxon>Chitinophagales</taxon>
        <taxon>Chitinophagaceae</taxon>
        <taxon>Chitinophaga</taxon>
    </lineage>
</organism>
<evidence type="ECO:0000256" key="1">
    <source>
        <dbReference type="SAM" id="Phobius"/>
    </source>
</evidence>
<feature type="transmembrane region" description="Helical" evidence="1">
    <location>
        <begin position="188"/>
        <end position="206"/>
    </location>
</feature>
<dbReference type="EMBL" id="QLLL01000001">
    <property type="protein sequence ID" value="RAJ10694.1"/>
    <property type="molecule type" value="Genomic_DNA"/>
</dbReference>
<dbReference type="OrthoDB" id="5984490at2"/>
<evidence type="ECO:0000313" key="2">
    <source>
        <dbReference type="EMBL" id="RAJ10694.1"/>
    </source>
</evidence>
<dbReference type="AlphaFoldDB" id="A0A327R4K3"/>
<dbReference type="RefSeq" id="WP_111595826.1">
    <property type="nucleotide sequence ID" value="NZ_QLLL01000001.1"/>
</dbReference>
<keyword evidence="3" id="KW-1185">Reference proteome</keyword>
<proteinExistence type="predicted"/>
<feature type="transmembrane region" description="Helical" evidence="1">
    <location>
        <begin position="160"/>
        <end position="182"/>
    </location>
</feature>
<gene>
    <name evidence="2" type="ORF">LX64_00300</name>
</gene>
<dbReference type="Proteomes" id="UP000249547">
    <property type="component" value="Unassembled WGS sequence"/>
</dbReference>
<comment type="caution">
    <text evidence="2">The sequence shown here is derived from an EMBL/GenBank/DDBJ whole genome shotgun (WGS) entry which is preliminary data.</text>
</comment>
<feature type="transmembrane region" description="Helical" evidence="1">
    <location>
        <begin position="41"/>
        <end position="60"/>
    </location>
</feature>
<keyword evidence="1" id="KW-0472">Membrane</keyword>
<name>A0A327R4K3_9BACT</name>
<feature type="transmembrane region" description="Helical" evidence="1">
    <location>
        <begin position="6"/>
        <end position="29"/>
    </location>
</feature>
<evidence type="ECO:0000313" key="3">
    <source>
        <dbReference type="Proteomes" id="UP000249547"/>
    </source>
</evidence>
<reference evidence="2 3" key="1">
    <citation type="submission" date="2018-06" db="EMBL/GenBank/DDBJ databases">
        <title>Genomic Encyclopedia of Archaeal and Bacterial Type Strains, Phase II (KMG-II): from individual species to whole genera.</title>
        <authorList>
            <person name="Goeker M."/>
        </authorList>
    </citation>
    <scope>NUCLEOTIDE SEQUENCE [LARGE SCALE GENOMIC DNA]</scope>
    <source>
        <strain evidence="2 3">DSM 23857</strain>
    </source>
</reference>
<feature type="transmembrane region" description="Helical" evidence="1">
    <location>
        <begin position="66"/>
        <end position="82"/>
    </location>
</feature>
<keyword evidence="1" id="KW-1133">Transmembrane helix</keyword>
<accession>A0A327R4K3</accession>